<protein>
    <submittedName>
        <fullName evidence="3">Putative membrane protein</fullName>
    </submittedName>
</protein>
<name>A0A2S6GUV8_9PSEU</name>
<evidence type="ECO:0000259" key="2">
    <source>
        <dbReference type="Pfam" id="PF03703"/>
    </source>
</evidence>
<feature type="domain" description="YdbS-like PH" evidence="2">
    <location>
        <begin position="417"/>
        <end position="478"/>
    </location>
</feature>
<dbReference type="AlphaFoldDB" id="A0A2S6GUV8"/>
<sequence length="502" mass="54538">MTALPAAPEFVEAAPEWGRLNPRMIVVRPLNELIGLLPVLVGLIFLGNVETWRIVTSVGLVALIVTFGLLSWLTTKYRITDTHVELHKGVVFRQRRSIPRDRVRTVDLTAKLGHRLFGLAAVRVGTGQQERSPGEGTVVLDAVTAAEADRLRQAFLHRPTTQVAVEAEATEDEGVPIAGLDTRWYRYAPLTLSGFLTIGITFGFIANFANEWDFRFSEVGAIREGFGWISQTDWGTVVPVTAGAVAVLSVFASLANYLLQNHNFRLTRQADGTVRVRRGLLTTRSVSIEEKRLRGAALHEPLLLRAGGGARLTAITTGLNRAGGSSLLLPPAPRAEADRVCADVLAIDQPPTSTPLTTHPPRARARRIVRAVVPNLLLVVVLAVLDTAAGWPMWTWLAAIALLPLSVLLGLSRYASLGHALTDRYLVSRSGSLDRRTVALQRTGVLGWKLTRTVFQRRAGVFTLTAVTAAGSGGYHVIDIGDQQGLDLVDEAVPDLIGQFLR</sequence>
<organism evidence="3 4">
    <name type="scientific">Actinokineospora auranticolor</name>
    <dbReference type="NCBI Taxonomy" id="155976"/>
    <lineage>
        <taxon>Bacteria</taxon>
        <taxon>Bacillati</taxon>
        <taxon>Actinomycetota</taxon>
        <taxon>Actinomycetes</taxon>
        <taxon>Pseudonocardiales</taxon>
        <taxon>Pseudonocardiaceae</taxon>
        <taxon>Actinokineospora</taxon>
    </lineage>
</organism>
<dbReference type="OrthoDB" id="4121259at2"/>
<feature type="transmembrane region" description="Helical" evidence="1">
    <location>
        <begin position="368"/>
        <end position="385"/>
    </location>
</feature>
<dbReference type="PANTHER" id="PTHR34473:SF2">
    <property type="entry name" value="UPF0699 TRANSMEMBRANE PROTEIN YDBT"/>
    <property type="match status" value="1"/>
</dbReference>
<dbReference type="InterPro" id="IPR005182">
    <property type="entry name" value="YdbS-like_PH"/>
</dbReference>
<comment type="caution">
    <text evidence="3">The sequence shown here is derived from an EMBL/GenBank/DDBJ whole genome shotgun (WGS) entry which is preliminary data.</text>
</comment>
<keyword evidence="1" id="KW-0472">Membrane</keyword>
<dbReference type="PANTHER" id="PTHR34473">
    <property type="entry name" value="UPF0699 TRANSMEMBRANE PROTEIN YDBS"/>
    <property type="match status" value="1"/>
</dbReference>
<feature type="transmembrane region" description="Helical" evidence="1">
    <location>
        <begin position="391"/>
        <end position="411"/>
    </location>
</feature>
<evidence type="ECO:0000313" key="3">
    <source>
        <dbReference type="EMBL" id="PPK68979.1"/>
    </source>
</evidence>
<feature type="transmembrane region" description="Helical" evidence="1">
    <location>
        <begin position="52"/>
        <end position="73"/>
    </location>
</feature>
<gene>
    <name evidence="3" type="ORF">CLV40_104226</name>
</gene>
<reference evidence="3 4" key="1">
    <citation type="submission" date="2018-02" db="EMBL/GenBank/DDBJ databases">
        <title>Genomic Encyclopedia of Archaeal and Bacterial Type Strains, Phase II (KMG-II): from individual species to whole genera.</title>
        <authorList>
            <person name="Goeker M."/>
        </authorList>
    </citation>
    <scope>NUCLEOTIDE SEQUENCE [LARGE SCALE GENOMIC DNA]</scope>
    <source>
        <strain evidence="3 4">YU 961-1</strain>
    </source>
</reference>
<dbReference type="InterPro" id="IPR014529">
    <property type="entry name" value="UCP026631"/>
</dbReference>
<evidence type="ECO:0000313" key="4">
    <source>
        <dbReference type="Proteomes" id="UP000239203"/>
    </source>
</evidence>
<dbReference type="EMBL" id="PTIX01000004">
    <property type="protein sequence ID" value="PPK68979.1"/>
    <property type="molecule type" value="Genomic_DNA"/>
</dbReference>
<feature type="transmembrane region" description="Helical" evidence="1">
    <location>
        <begin position="187"/>
        <end position="209"/>
    </location>
</feature>
<accession>A0A2S6GUV8</accession>
<keyword evidence="1" id="KW-0812">Transmembrane</keyword>
<feature type="domain" description="YdbS-like PH" evidence="2">
    <location>
        <begin position="72"/>
        <end position="153"/>
    </location>
</feature>
<proteinExistence type="predicted"/>
<feature type="transmembrane region" description="Helical" evidence="1">
    <location>
        <begin position="237"/>
        <end position="259"/>
    </location>
</feature>
<keyword evidence="4" id="KW-1185">Reference proteome</keyword>
<dbReference type="Proteomes" id="UP000239203">
    <property type="component" value="Unassembled WGS sequence"/>
</dbReference>
<feature type="transmembrane region" description="Helical" evidence="1">
    <location>
        <begin position="29"/>
        <end position="46"/>
    </location>
</feature>
<keyword evidence="1" id="KW-1133">Transmembrane helix</keyword>
<dbReference type="RefSeq" id="WP_104478515.1">
    <property type="nucleotide sequence ID" value="NZ_CP154825.1"/>
</dbReference>
<dbReference type="PIRSF" id="PIRSF026631">
    <property type="entry name" value="UCP026631"/>
    <property type="match status" value="1"/>
</dbReference>
<dbReference type="Pfam" id="PF03703">
    <property type="entry name" value="bPH_2"/>
    <property type="match status" value="2"/>
</dbReference>
<evidence type="ECO:0000256" key="1">
    <source>
        <dbReference type="SAM" id="Phobius"/>
    </source>
</evidence>